<dbReference type="Gene3D" id="3.80.10.10">
    <property type="entry name" value="Ribonuclease Inhibitor"/>
    <property type="match status" value="4"/>
</dbReference>
<dbReference type="InterPro" id="IPR032675">
    <property type="entry name" value="LRR_dom_sf"/>
</dbReference>
<dbReference type="InterPro" id="IPR001611">
    <property type="entry name" value="Leu-rich_rpt"/>
</dbReference>
<dbReference type="InterPro" id="IPR057207">
    <property type="entry name" value="FBXL15_LRR"/>
</dbReference>
<dbReference type="GeneID" id="19943324"/>
<accession>T0QZ22</accession>
<dbReference type="GO" id="GO:0019005">
    <property type="term" value="C:SCF ubiquitin ligase complex"/>
    <property type="evidence" value="ECO:0007669"/>
    <property type="project" value="TreeGrafter"/>
</dbReference>
<reference evidence="5 6" key="1">
    <citation type="submission" date="2012-04" db="EMBL/GenBank/DDBJ databases">
        <title>The Genome Sequence of Saprolegnia declina VS20.</title>
        <authorList>
            <consortium name="The Broad Institute Genome Sequencing Platform"/>
            <person name="Russ C."/>
            <person name="Nusbaum C."/>
            <person name="Tyler B."/>
            <person name="van West P."/>
            <person name="Dieguez-Uribeondo J."/>
            <person name="de Bruijn I."/>
            <person name="Tripathy S."/>
            <person name="Jiang R."/>
            <person name="Young S.K."/>
            <person name="Zeng Q."/>
            <person name="Gargeya S."/>
            <person name="Fitzgerald M."/>
            <person name="Haas B."/>
            <person name="Abouelleil A."/>
            <person name="Alvarado L."/>
            <person name="Arachchi H.M."/>
            <person name="Berlin A."/>
            <person name="Chapman S.B."/>
            <person name="Goldberg J."/>
            <person name="Griggs A."/>
            <person name="Gujja S."/>
            <person name="Hansen M."/>
            <person name="Howarth C."/>
            <person name="Imamovic A."/>
            <person name="Larimer J."/>
            <person name="McCowen C."/>
            <person name="Montmayeur A."/>
            <person name="Murphy C."/>
            <person name="Neiman D."/>
            <person name="Pearson M."/>
            <person name="Priest M."/>
            <person name="Roberts A."/>
            <person name="Saif S."/>
            <person name="Shea T."/>
            <person name="Sisk P."/>
            <person name="Sykes S."/>
            <person name="Wortman J."/>
            <person name="Nusbaum C."/>
            <person name="Birren B."/>
        </authorList>
    </citation>
    <scope>NUCLEOTIDE SEQUENCE [LARGE SCALE GENOMIC DNA]</scope>
    <source>
        <strain evidence="5 6">VS20</strain>
    </source>
</reference>
<dbReference type="InterPro" id="IPR055414">
    <property type="entry name" value="LRR_R13L4/SHOC2-like"/>
</dbReference>
<dbReference type="EMBL" id="JH767137">
    <property type="protein sequence ID" value="EQC39941.1"/>
    <property type="molecule type" value="Genomic_DNA"/>
</dbReference>
<feature type="domain" description="F-box/LRR-repeat protein 15-like leucin rich repeat" evidence="4">
    <location>
        <begin position="154"/>
        <end position="218"/>
    </location>
</feature>
<evidence type="ECO:0000313" key="6">
    <source>
        <dbReference type="Proteomes" id="UP000030762"/>
    </source>
</evidence>
<dbReference type="SUPFAM" id="SSF52047">
    <property type="entry name" value="RNI-like"/>
    <property type="match status" value="2"/>
</dbReference>
<dbReference type="SMART" id="SM00367">
    <property type="entry name" value="LRR_CC"/>
    <property type="match status" value="5"/>
</dbReference>
<evidence type="ECO:0000256" key="2">
    <source>
        <dbReference type="SAM" id="MobiDB-lite"/>
    </source>
</evidence>
<sequence>MGIVCSSTESVVESHDVRAPKHCRTKNPSQPQHRRRLPLGSSTLVELCLDRLAIEVASAPASVDTAVLPPELFGALLRRLVAHEALTADLFARLGESLPLGTRVDLTDCADVDTGWLQALAPSITASLMHIDLTRCTGVETLGREPLAALRVAKLSHCKNMSPLALHPLSNATHLSVLHLAGCALLRNESLGHLLSCTQLTDLDLSQCPSISDTGLFALPPSLRRLNLSQCSGISDRGVLAVVTGLASLLSLNLGLCNITNGALAMLAVHAHQLQHLVLSGCRAVDQAGVNLLDSLSELVSFEASQCRLVQSPHRAWASLTFLDLSTSGVNDTGLAVTASLETLTSLDVSQSQATATSFRCLRSLSRLRYFKAARTKLNDATFQVLCEHLTSLEELHVAHTDVSDMGARGLPHLKHLTSLVLSTEGVTYHSLSSVGSLHQLTSLALFGASIADRGLEYLACLQSLRRLVLCSGYLTDRGAGMLASSAPHLTELNVSHNKELRDAGLKCLAQLRQLKTLNVSNTSIDAASLVHLQPLQHLETLLAYGLVLTRKEFAAFKDAMPSLCLFRCSH</sequence>
<keyword evidence="6" id="KW-1185">Reference proteome</keyword>
<dbReference type="Pfam" id="PF25372">
    <property type="entry name" value="DUF7885"/>
    <property type="match status" value="1"/>
</dbReference>
<dbReference type="PANTHER" id="PTHR13318">
    <property type="entry name" value="PARTNER OF PAIRED, ISOFORM B-RELATED"/>
    <property type="match status" value="1"/>
</dbReference>
<evidence type="ECO:0000313" key="5">
    <source>
        <dbReference type="EMBL" id="EQC39941.1"/>
    </source>
</evidence>
<dbReference type="Pfam" id="PF23598">
    <property type="entry name" value="LRR_14"/>
    <property type="match status" value="1"/>
</dbReference>
<dbReference type="Pfam" id="PF13516">
    <property type="entry name" value="LRR_6"/>
    <property type="match status" value="2"/>
</dbReference>
<keyword evidence="1" id="KW-0677">Repeat</keyword>
<evidence type="ECO:0000259" key="4">
    <source>
        <dbReference type="Pfam" id="PF25372"/>
    </source>
</evidence>
<dbReference type="eggNOG" id="KOG1947">
    <property type="taxonomic scope" value="Eukaryota"/>
</dbReference>
<evidence type="ECO:0000256" key="1">
    <source>
        <dbReference type="ARBA" id="ARBA00022737"/>
    </source>
</evidence>
<dbReference type="OMA" id="YCDHISD"/>
<protein>
    <recommendedName>
        <fullName evidence="7">F-box domain-containing protein</fullName>
    </recommendedName>
</protein>
<dbReference type="GO" id="GO:0031146">
    <property type="term" value="P:SCF-dependent proteasomal ubiquitin-dependent protein catabolic process"/>
    <property type="evidence" value="ECO:0007669"/>
    <property type="project" value="TreeGrafter"/>
</dbReference>
<feature type="region of interest" description="Disordered" evidence="2">
    <location>
        <begin position="16"/>
        <end position="36"/>
    </location>
</feature>
<proteinExistence type="predicted"/>
<feature type="domain" description="Disease resistance R13L4/SHOC-2-like LRR" evidence="3">
    <location>
        <begin position="320"/>
        <end position="545"/>
    </location>
</feature>
<dbReference type="AlphaFoldDB" id="T0QZ22"/>
<dbReference type="PANTHER" id="PTHR13318:SF190">
    <property type="entry name" value="PARTNER OF PAIRED, ISOFORM B"/>
    <property type="match status" value="1"/>
</dbReference>
<dbReference type="STRING" id="1156394.T0QZ22"/>
<organism evidence="5 6">
    <name type="scientific">Saprolegnia diclina (strain VS20)</name>
    <dbReference type="NCBI Taxonomy" id="1156394"/>
    <lineage>
        <taxon>Eukaryota</taxon>
        <taxon>Sar</taxon>
        <taxon>Stramenopiles</taxon>
        <taxon>Oomycota</taxon>
        <taxon>Saprolegniomycetes</taxon>
        <taxon>Saprolegniales</taxon>
        <taxon>Saprolegniaceae</taxon>
        <taxon>Saprolegnia</taxon>
    </lineage>
</organism>
<dbReference type="OrthoDB" id="120976at2759"/>
<name>T0QZ22_SAPDV</name>
<dbReference type="RefSeq" id="XP_008606415.1">
    <property type="nucleotide sequence ID" value="XM_008608193.1"/>
</dbReference>
<evidence type="ECO:0008006" key="7">
    <source>
        <dbReference type="Google" id="ProtNLM"/>
    </source>
</evidence>
<evidence type="ECO:0000259" key="3">
    <source>
        <dbReference type="Pfam" id="PF23598"/>
    </source>
</evidence>
<dbReference type="Proteomes" id="UP000030762">
    <property type="component" value="Unassembled WGS sequence"/>
</dbReference>
<gene>
    <name evidence="5" type="ORF">SDRG_02597</name>
</gene>
<dbReference type="VEuPathDB" id="FungiDB:SDRG_02597"/>
<dbReference type="InParanoid" id="T0QZ22"/>
<dbReference type="SMART" id="SM00368">
    <property type="entry name" value="LRR_RI"/>
    <property type="match status" value="3"/>
</dbReference>
<dbReference type="InterPro" id="IPR006553">
    <property type="entry name" value="Leu-rich_rpt_Cys-con_subtyp"/>
</dbReference>